<gene>
    <name evidence="2" type="ORF">LTRI10_LOCUS51674</name>
</gene>
<feature type="region of interest" description="Disordered" evidence="1">
    <location>
        <begin position="95"/>
        <end position="138"/>
    </location>
</feature>
<accession>A0AAV2GSV9</accession>
<organism evidence="2 3">
    <name type="scientific">Linum trigynum</name>
    <dbReference type="NCBI Taxonomy" id="586398"/>
    <lineage>
        <taxon>Eukaryota</taxon>
        <taxon>Viridiplantae</taxon>
        <taxon>Streptophyta</taxon>
        <taxon>Embryophyta</taxon>
        <taxon>Tracheophyta</taxon>
        <taxon>Spermatophyta</taxon>
        <taxon>Magnoliopsida</taxon>
        <taxon>eudicotyledons</taxon>
        <taxon>Gunneridae</taxon>
        <taxon>Pentapetalae</taxon>
        <taxon>rosids</taxon>
        <taxon>fabids</taxon>
        <taxon>Malpighiales</taxon>
        <taxon>Linaceae</taxon>
        <taxon>Linum</taxon>
    </lineage>
</organism>
<dbReference type="EMBL" id="OZ034822">
    <property type="protein sequence ID" value="CAL1412375.1"/>
    <property type="molecule type" value="Genomic_DNA"/>
</dbReference>
<feature type="compositionally biased region" description="Low complexity" evidence="1">
    <location>
        <begin position="98"/>
        <end position="111"/>
    </location>
</feature>
<evidence type="ECO:0000256" key="1">
    <source>
        <dbReference type="SAM" id="MobiDB-lite"/>
    </source>
</evidence>
<name>A0AAV2GSV9_9ROSI</name>
<evidence type="ECO:0000313" key="2">
    <source>
        <dbReference type="EMBL" id="CAL1412375.1"/>
    </source>
</evidence>
<proteinExistence type="predicted"/>
<evidence type="ECO:0000313" key="3">
    <source>
        <dbReference type="Proteomes" id="UP001497516"/>
    </source>
</evidence>
<dbReference type="AlphaFoldDB" id="A0AAV2GSV9"/>
<sequence>MVPTNNLYPEINRHRLRQVGIPLSPRSLHCLQPEGSGAIPYNHSQPRSPILQACRVNGHREIGSRRWGPFRLLRLLSSLPRRLSFQMNHRATRKRPICSSGSCSCNSQNHSSEVEHPKGLPDGHGCGHGQQVKSDHHE</sequence>
<dbReference type="Proteomes" id="UP001497516">
    <property type="component" value="Chromosome 9"/>
</dbReference>
<feature type="compositionally biased region" description="Basic and acidic residues" evidence="1">
    <location>
        <begin position="112"/>
        <end position="121"/>
    </location>
</feature>
<reference evidence="2 3" key="1">
    <citation type="submission" date="2024-04" db="EMBL/GenBank/DDBJ databases">
        <authorList>
            <person name="Fracassetti M."/>
        </authorList>
    </citation>
    <scope>NUCLEOTIDE SEQUENCE [LARGE SCALE GENOMIC DNA]</scope>
</reference>
<keyword evidence="3" id="KW-1185">Reference proteome</keyword>
<protein>
    <submittedName>
        <fullName evidence="2">Uncharacterized protein</fullName>
    </submittedName>
</protein>